<dbReference type="Proteomes" id="UP000271624">
    <property type="component" value="Unassembled WGS sequence"/>
</dbReference>
<keyword evidence="4" id="KW-1185">Reference proteome</keyword>
<feature type="domain" description="Activator of Hsp90 ATPase homologue 1/2-like C-terminal" evidence="2">
    <location>
        <begin position="13"/>
        <end position="117"/>
    </location>
</feature>
<accession>A0A3S1CK35</accession>
<comment type="similarity">
    <text evidence="1">Belongs to the AHA1 family.</text>
</comment>
<reference evidence="3" key="1">
    <citation type="submission" date="2018-12" db="EMBL/GenBank/DDBJ databases">
        <authorList>
            <person name="Will S."/>
            <person name="Neumann-Schaal M."/>
            <person name="Henke P."/>
        </authorList>
    </citation>
    <scope>NUCLEOTIDE SEQUENCE</scope>
    <source>
        <strain evidence="3">PCC 7102</strain>
    </source>
</reference>
<evidence type="ECO:0000259" key="2">
    <source>
        <dbReference type="Pfam" id="PF08327"/>
    </source>
</evidence>
<dbReference type="RefSeq" id="WP_127083725.1">
    <property type="nucleotide sequence ID" value="NZ_RSCL01000014.1"/>
</dbReference>
<evidence type="ECO:0000313" key="4">
    <source>
        <dbReference type="Proteomes" id="UP000271624"/>
    </source>
</evidence>
<protein>
    <recommendedName>
        <fullName evidence="2">Activator of Hsp90 ATPase homologue 1/2-like C-terminal domain-containing protein</fullName>
    </recommendedName>
</protein>
<proteinExistence type="inferred from homology"/>
<name>A0A3S1CK35_9CYAN</name>
<dbReference type="EMBL" id="RSCL01000014">
    <property type="protein sequence ID" value="RUT03132.1"/>
    <property type="molecule type" value="Genomic_DNA"/>
</dbReference>
<dbReference type="InterPro" id="IPR023393">
    <property type="entry name" value="START-like_dom_sf"/>
</dbReference>
<evidence type="ECO:0000256" key="1">
    <source>
        <dbReference type="ARBA" id="ARBA00006817"/>
    </source>
</evidence>
<organism evidence="3 4">
    <name type="scientific">Dulcicalothrix desertica PCC 7102</name>
    <dbReference type="NCBI Taxonomy" id="232991"/>
    <lineage>
        <taxon>Bacteria</taxon>
        <taxon>Bacillati</taxon>
        <taxon>Cyanobacteriota</taxon>
        <taxon>Cyanophyceae</taxon>
        <taxon>Nostocales</taxon>
        <taxon>Calotrichaceae</taxon>
        <taxon>Dulcicalothrix</taxon>
    </lineage>
</organism>
<reference evidence="3" key="2">
    <citation type="journal article" date="2019" name="Genome Biol. Evol.">
        <title>Day and night: Metabolic profiles and evolutionary relationships of six axenic non-marine cyanobacteria.</title>
        <authorList>
            <person name="Will S.E."/>
            <person name="Henke P."/>
            <person name="Boedeker C."/>
            <person name="Huang S."/>
            <person name="Brinkmann H."/>
            <person name="Rohde M."/>
            <person name="Jarek M."/>
            <person name="Friedl T."/>
            <person name="Seufert S."/>
            <person name="Schumacher M."/>
            <person name="Overmann J."/>
            <person name="Neumann-Schaal M."/>
            <person name="Petersen J."/>
        </authorList>
    </citation>
    <scope>NUCLEOTIDE SEQUENCE [LARGE SCALE GENOMIC DNA]</scope>
    <source>
        <strain evidence="3">PCC 7102</strain>
    </source>
</reference>
<comment type="caution">
    <text evidence="3">The sequence shown here is derived from an EMBL/GenBank/DDBJ whole genome shotgun (WGS) entry which is preliminary data.</text>
</comment>
<dbReference type="InterPro" id="IPR013538">
    <property type="entry name" value="ASHA1/2-like_C"/>
</dbReference>
<dbReference type="Pfam" id="PF08327">
    <property type="entry name" value="AHSA1"/>
    <property type="match status" value="1"/>
</dbReference>
<dbReference type="OrthoDB" id="2355173at2"/>
<sequence>MLRHLNKKVFYPYPLQRVWQVLTNQKALAAWLMENDFEARLGHKFKFIYSSLPGMNAHINCEIIEIDEPRRLSFTWKDNLMCQPSIVTWTLEAVDGGTILKLEHRILETAYSQQRQEHYNLQSNKYMPSASLNRQLATSTLTYPSYGLNNNFEQPISIIMNAYFDGGWEDKLKNLETWFLLD</sequence>
<evidence type="ECO:0000313" key="3">
    <source>
        <dbReference type="EMBL" id="RUT03132.1"/>
    </source>
</evidence>
<gene>
    <name evidence="3" type="ORF">DSM106972_054400</name>
</gene>
<dbReference type="Gene3D" id="3.30.530.20">
    <property type="match status" value="1"/>
</dbReference>
<dbReference type="CDD" id="cd07814">
    <property type="entry name" value="SRPBCC_CalC_Aha1-like"/>
    <property type="match status" value="1"/>
</dbReference>
<dbReference type="SUPFAM" id="SSF55961">
    <property type="entry name" value="Bet v1-like"/>
    <property type="match status" value="1"/>
</dbReference>
<dbReference type="AlphaFoldDB" id="A0A3S1CK35"/>